<feature type="repeat" description="TPR" evidence="4">
    <location>
        <begin position="185"/>
        <end position="218"/>
    </location>
</feature>
<evidence type="ECO:0000256" key="1">
    <source>
        <dbReference type="ARBA" id="ARBA00022737"/>
    </source>
</evidence>
<dbReference type="InterPro" id="IPR019734">
    <property type="entry name" value="TPR_rpt"/>
</dbReference>
<dbReference type="InterPro" id="IPR011990">
    <property type="entry name" value="TPR-like_helical_dom_sf"/>
</dbReference>
<evidence type="ECO:0000256" key="3">
    <source>
        <dbReference type="ARBA" id="ARBA00023778"/>
    </source>
</evidence>
<dbReference type="AlphaFoldDB" id="A0AA35SZ82"/>
<evidence type="ECO:0000313" key="7">
    <source>
        <dbReference type="Proteomes" id="UP001174909"/>
    </source>
</evidence>
<comment type="similarity">
    <text evidence="3">Belongs to the BBS4 family.</text>
</comment>
<comment type="caution">
    <text evidence="6">The sequence shown here is derived from an EMBL/GenBank/DDBJ whole genome shotgun (WGS) entry which is preliminary data.</text>
</comment>
<feature type="repeat" description="TPR" evidence="4">
    <location>
        <begin position="321"/>
        <end position="354"/>
    </location>
</feature>
<accession>A0AA35SZ82</accession>
<dbReference type="GO" id="GO:0036064">
    <property type="term" value="C:ciliary basal body"/>
    <property type="evidence" value="ECO:0007669"/>
    <property type="project" value="TreeGrafter"/>
</dbReference>
<evidence type="ECO:0000256" key="4">
    <source>
        <dbReference type="PROSITE-ProRule" id="PRU00339"/>
    </source>
</evidence>
<feature type="repeat" description="TPR" evidence="4">
    <location>
        <begin position="253"/>
        <end position="286"/>
    </location>
</feature>
<dbReference type="EMBL" id="CASHTH010003016">
    <property type="protein sequence ID" value="CAI8038850.1"/>
    <property type="molecule type" value="Genomic_DNA"/>
</dbReference>
<feature type="compositionally biased region" description="Basic and acidic residues" evidence="5">
    <location>
        <begin position="1"/>
        <end position="21"/>
    </location>
</feature>
<evidence type="ECO:0000313" key="6">
    <source>
        <dbReference type="EMBL" id="CAI8038850.1"/>
    </source>
</evidence>
<dbReference type="SUPFAM" id="SSF48452">
    <property type="entry name" value="TPR-like"/>
    <property type="match status" value="1"/>
</dbReference>
<sequence>MSDIADTGREGEPDRSGERKSSSSGSSGVPKMAEGRIVRGTRPHDIAVHERKNWLIHLHYIRKDFETCKVLIGEMLQETEGMCEYAIYVLGLIKRQEGEISDSLELFQRAVTLNPNSSAAVKQVARSLFLLGRHKSALEAYNEALSLSPQEWEILHNMGVCCIYLKDYDQAVERLSEAVSLSPQSQSYVQLGRVHLLRGDLHKATEVYKTAVDHNPDSPELLTTLGLLYMELGETKKAFEALGSALTFDPSNARAILAAGAMIQDHGDYDVALSKYRVAAAVSPESPQLWNNIGMCLYGKGKHVAAISCLKRATYLAPFEWKILYNLGLVHLSLHHFASAYHFLRAAVGLYPQSGQLFMLLAVALAHWRMTMRIPCKVIRTALTP</sequence>
<protein>
    <submittedName>
        <fullName evidence="6">Bardet-Biedl syndrome 4 protein</fullName>
    </submittedName>
</protein>
<evidence type="ECO:0000256" key="5">
    <source>
        <dbReference type="SAM" id="MobiDB-lite"/>
    </source>
</evidence>
<organism evidence="6 7">
    <name type="scientific">Geodia barretti</name>
    <name type="common">Barrett's horny sponge</name>
    <dbReference type="NCBI Taxonomy" id="519541"/>
    <lineage>
        <taxon>Eukaryota</taxon>
        <taxon>Metazoa</taxon>
        <taxon>Porifera</taxon>
        <taxon>Demospongiae</taxon>
        <taxon>Heteroscleromorpha</taxon>
        <taxon>Tetractinellida</taxon>
        <taxon>Astrophorina</taxon>
        <taxon>Geodiidae</taxon>
        <taxon>Geodia</taxon>
    </lineage>
</organism>
<dbReference type="Proteomes" id="UP001174909">
    <property type="component" value="Unassembled WGS sequence"/>
</dbReference>
<dbReference type="GO" id="GO:0060271">
    <property type="term" value="P:cilium assembly"/>
    <property type="evidence" value="ECO:0007669"/>
    <property type="project" value="TreeGrafter"/>
</dbReference>
<feature type="repeat" description="TPR" evidence="4">
    <location>
        <begin position="219"/>
        <end position="252"/>
    </location>
</feature>
<feature type="repeat" description="TPR" evidence="4">
    <location>
        <begin position="118"/>
        <end position="151"/>
    </location>
</feature>
<keyword evidence="1" id="KW-0677">Repeat</keyword>
<proteinExistence type="inferred from homology"/>
<dbReference type="PANTHER" id="PTHR44186">
    <property type="match status" value="1"/>
</dbReference>
<reference evidence="6" key="1">
    <citation type="submission" date="2023-03" db="EMBL/GenBank/DDBJ databases">
        <authorList>
            <person name="Steffen K."/>
            <person name="Cardenas P."/>
        </authorList>
    </citation>
    <scope>NUCLEOTIDE SEQUENCE</scope>
</reference>
<gene>
    <name evidence="6" type="ORF">GBAR_LOCUS21652</name>
</gene>
<feature type="region of interest" description="Disordered" evidence="5">
    <location>
        <begin position="1"/>
        <end position="36"/>
    </location>
</feature>
<dbReference type="Pfam" id="PF13181">
    <property type="entry name" value="TPR_8"/>
    <property type="match status" value="1"/>
</dbReference>
<dbReference type="Pfam" id="PF14559">
    <property type="entry name" value="TPR_19"/>
    <property type="match status" value="2"/>
</dbReference>
<keyword evidence="2 4" id="KW-0802">TPR repeat</keyword>
<evidence type="ECO:0000256" key="2">
    <source>
        <dbReference type="ARBA" id="ARBA00022803"/>
    </source>
</evidence>
<dbReference type="Pfam" id="PF13432">
    <property type="entry name" value="TPR_16"/>
    <property type="match status" value="1"/>
</dbReference>
<dbReference type="Gene3D" id="1.25.40.10">
    <property type="entry name" value="Tetratricopeptide repeat domain"/>
    <property type="match status" value="1"/>
</dbReference>
<dbReference type="PROSITE" id="PS50005">
    <property type="entry name" value="TPR"/>
    <property type="match status" value="6"/>
</dbReference>
<dbReference type="PROSITE" id="PS50293">
    <property type="entry name" value="TPR_REGION"/>
    <property type="match status" value="1"/>
</dbReference>
<dbReference type="PANTHER" id="PTHR44186:SF1">
    <property type="entry name" value="BARDET-BIEDL SYNDROME 4 PROTEIN"/>
    <property type="match status" value="1"/>
</dbReference>
<name>A0AA35SZ82_GEOBA</name>
<feature type="repeat" description="TPR" evidence="4">
    <location>
        <begin position="84"/>
        <end position="117"/>
    </location>
</feature>
<keyword evidence="7" id="KW-1185">Reference proteome</keyword>
<dbReference type="SMART" id="SM00028">
    <property type="entry name" value="TPR"/>
    <property type="match status" value="7"/>
</dbReference>
<dbReference type="GO" id="GO:0061512">
    <property type="term" value="P:protein localization to cilium"/>
    <property type="evidence" value="ECO:0007669"/>
    <property type="project" value="TreeGrafter"/>
</dbReference>